<protein>
    <submittedName>
        <fullName evidence="2">Uncharacterized protein</fullName>
    </submittedName>
</protein>
<dbReference type="AlphaFoldDB" id="A0A4R6AXT6"/>
<dbReference type="RefSeq" id="WP_133342410.1">
    <property type="nucleotide sequence ID" value="NZ_SMZO01000014.1"/>
</dbReference>
<evidence type="ECO:0000313" key="2">
    <source>
        <dbReference type="EMBL" id="TDL89047.1"/>
    </source>
</evidence>
<accession>A0A4R6AXT6</accession>
<gene>
    <name evidence="2" type="ORF">E2L05_08055</name>
</gene>
<comment type="caution">
    <text evidence="2">The sequence shown here is derived from an EMBL/GenBank/DDBJ whole genome shotgun (WGS) entry which is preliminary data.</text>
</comment>
<dbReference type="EMBL" id="SMZO01000014">
    <property type="protein sequence ID" value="TDL89047.1"/>
    <property type="molecule type" value="Genomic_DNA"/>
</dbReference>
<feature type="transmembrane region" description="Helical" evidence="1">
    <location>
        <begin position="64"/>
        <end position="83"/>
    </location>
</feature>
<keyword evidence="3" id="KW-1185">Reference proteome</keyword>
<name>A0A4R6AXT6_9RHOB</name>
<organism evidence="2 3">
    <name type="scientific">Meridianimarinicoccus aquatilis</name>
    <dbReference type="NCBI Taxonomy" id="2552766"/>
    <lineage>
        <taxon>Bacteria</taxon>
        <taxon>Pseudomonadati</taxon>
        <taxon>Pseudomonadota</taxon>
        <taxon>Alphaproteobacteria</taxon>
        <taxon>Rhodobacterales</taxon>
        <taxon>Paracoccaceae</taxon>
        <taxon>Meridianimarinicoccus</taxon>
    </lineage>
</organism>
<keyword evidence="1" id="KW-1133">Transmembrane helix</keyword>
<keyword evidence="1" id="KW-0472">Membrane</keyword>
<sequence length="87" mass="9691">MAFLRLMVLVLIPLTVVYLSVLAYLCQRHREHLLANYQPGGTERERDAFVTAGVRAYAARIRGWLALAVFGIPLTGLAAQVFLTNTM</sequence>
<proteinExistence type="predicted"/>
<dbReference type="Proteomes" id="UP000294562">
    <property type="component" value="Unassembled WGS sequence"/>
</dbReference>
<evidence type="ECO:0000313" key="3">
    <source>
        <dbReference type="Proteomes" id="UP000294562"/>
    </source>
</evidence>
<reference evidence="2 3" key="1">
    <citation type="submission" date="2019-03" db="EMBL/GenBank/DDBJ databases">
        <title>Rhodobacteraceae bacterium SM1902, a new member of the family Rhodobacteraceae isolated from Yantai.</title>
        <authorList>
            <person name="Sun Y."/>
        </authorList>
    </citation>
    <scope>NUCLEOTIDE SEQUENCE [LARGE SCALE GENOMIC DNA]</scope>
    <source>
        <strain evidence="2 3">SM1902</strain>
    </source>
</reference>
<keyword evidence="1" id="KW-0812">Transmembrane</keyword>
<dbReference type="OrthoDB" id="7632202at2"/>
<evidence type="ECO:0000256" key="1">
    <source>
        <dbReference type="SAM" id="Phobius"/>
    </source>
</evidence>
<feature type="transmembrane region" description="Helical" evidence="1">
    <location>
        <begin position="6"/>
        <end position="26"/>
    </location>
</feature>